<gene>
    <name evidence="15" type="primary">leu-5</name>
    <name evidence="15" type="ORF">LSUE1_G009306</name>
</gene>
<sequence>MKFHQRSITRQLKQQQHAISYALKTRPMPSLDLPKLDKRWQRVWGDAMGRNLWVDKKSEGAKKAYVLPMFPYPSGDLHLGHLRVYTISDVLARFKHMQGFDVMHPIGWDAFGLPAENAAIERGVDPAKWTKSNIERMKGQLQAMNGHWDWDREFATCDPSFYKHTQRLFLLLHELGYAYQAESFVNYDPVDKTVLANEQVDANGNSWRSGAKVEKRLLKQWFFKISEFRQELLDDLKHLAKDSAWPERVLAMQKNWIGKSEGARIKFPIVTSDNKTTQLNIEVFTTRPDTLFGVQYIALAGNHPIVRTLAEKDPLLQSFLDTLHTLSPDSKVGYLLSSVRATNPLAYEKTTPEATKASVPIFVAPYVLGDYGDGAVMGVPGHDTRDHAFWMHNCSGAPVRMVIGPSPRSTIAAENQPFVHHGQLTSHSGPLAGHTTATAATKIVKILESKGFASFAESWRLRDWLVSRQRYWGTPIPIIHCETCGPVPVPEDDLPVELPPVQDHWEKRKTGNPLNDAHDWVNTSCPKCGQAAKRDTDTMDTFVDSSWYFMRFPDPDNYDALFSPEAADASLPVDIYIGGVEHAILHLLYARFISKFLATTHYWPAGSNHQGEPFKKVLAQGMVHGKTFSDPITGRFLKPDEVDLEVLSKPVISATGQTPKISYEKMSKSKYNGVDPGTCMGKYGADATRAHILFQAPVSEVLEWDEERISGVTRWLRRIHEHVNKFYPLWATLDPHMNATAKSVLLERQEAIDMHIQVLASIKAKEIAPKLSLGLLDESGKIIPPYSEKYKPAVELALHNLRQSLELDKKLWRTVQRTITNVTEAYSKSYSLNTVVSDLMSLSNVIIDSSSIQPQRPVQAWAGLPTLHPSIMRLATIDLLKMMAPITPAFAEECWSDITIGISAPRDNIYGKLAFSLGKNVPFAFKPIKSRQRSIFNEPFPEADNTYTWLAPQTQKCAIQVNGKLRLVVNVPVPTNITGKALEQWIVKEILATKEGKEKLSGVGKGAVD</sequence>
<dbReference type="GO" id="GO:0006429">
    <property type="term" value="P:leucyl-tRNA aminoacylation"/>
    <property type="evidence" value="ECO:0007669"/>
    <property type="project" value="InterPro"/>
</dbReference>
<dbReference type="Pfam" id="PF09334">
    <property type="entry name" value="tRNA-synt_1g"/>
    <property type="match status" value="1"/>
</dbReference>
<dbReference type="GO" id="GO:0004823">
    <property type="term" value="F:leucine-tRNA ligase activity"/>
    <property type="evidence" value="ECO:0007669"/>
    <property type="project" value="UniProtKB-EC"/>
</dbReference>
<dbReference type="InterPro" id="IPR013155">
    <property type="entry name" value="M/V/L/I-tRNA-synth_anticd-bd"/>
</dbReference>
<dbReference type="PROSITE" id="PS00178">
    <property type="entry name" value="AA_TRNA_LIGASE_I"/>
    <property type="match status" value="1"/>
</dbReference>
<evidence type="ECO:0000256" key="5">
    <source>
        <dbReference type="ARBA" id="ARBA00022840"/>
    </source>
</evidence>
<dbReference type="CDD" id="cd00812">
    <property type="entry name" value="LeuRS_core"/>
    <property type="match status" value="1"/>
</dbReference>
<dbReference type="FunFam" id="3.40.50.620:FF:000003">
    <property type="entry name" value="Leucine--tRNA ligase"/>
    <property type="match status" value="1"/>
</dbReference>
<protein>
    <recommendedName>
        <fullName evidence="2">leucine--tRNA ligase</fullName>
        <ecNumber evidence="2">6.1.1.4</ecNumber>
    </recommendedName>
    <alternativeName>
        <fullName evidence="8">Leucyl-tRNA synthetase</fullName>
    </alternativeName>
</protein>
<organism evidence="15 16">
    <name type="scientific">Lachnellula suecica</name>
    <dbReference type="NCBI Taxonomy" id="602035"/>
    <lineage>
        <taxon>Eukaryota</taxon>
        <taxon>Fungi</taxon>
        <taxon>Dikarya</taxon>
        <taxon>Ascomycota</taxon>
        <taxon>Pezizomycotina</taxon>
        <taxon>Leotiomycetes</taxon>
        <taxon>Helotiales</taxon>
        <taxon>Lachnaceae</taxon>
        <taxon>Lachnellula</taxon>
    </lineage>
</organism>
<evidence type="ECO:0000259" key="13">
    <source>
        <dbReference type="Pfam" id="PF09334"/>
    </source>
</evidence>
<dbReference type="InterPro" id="IPR015413">
    <property type="entry name" value="Methionyl/Leucyl_tRNA_Synth"/>
</dbReference>
<evidence type="ECO:0000256" key="6">
    <source>
        <dbReference type="ARBA" id="ARBA00022917"/>
    </source>
</evidence>
<keyword evidence="3 10" id="KW-0436">Ligase</keyword>
<comment type="catalytic activity">
    <reaction evidence="9">
        <text>tRNA(Leu) + L-leucine + ATP = L-leucyl-tRNA(Leu) + AMP + diphosphate</text>
        <dbReference type="Rhea" id="RHEA:11688"/>
        <dbReference type="Rhea" id="RHEA-COMP:9613"/>
        <dbReference type="Rhea" id="RHEA-COMP:9622"/>
        <dbReference type="ChEBI" id="CHEBI:30616"/>
        <dbReference type="ChEBI" id="CHEBI:33019"/>
        <dbReference type="ChEBI" id="CHEBI:57427"/>
        <dbReference type="ChEBI" id="CHEBI:78442"/>
        <dbReference type="ChEBI" id="CHEBI:78494"/>
        <dbReference type="ChEBI" id="CHEBI:456215"/>
        <dbReference type="EC" id="6.1.1.4"/>
    </reaction>
</comment>
<dbReference type="PANTHER" id="PTHR43740">
    <property type="entry name" value="LEUCYL-TRNA SYNTHETASE"/>
    <property type="match status" value="1"/>
</dbReference>
<dbReference type="GO" id="GO:0032543">
    <property type="term" value="P:mitochondrial translation"/>
    <property type="evidence" value="ECO:0007669"/>
    <property type="project" value="TreeGrafter"/>
</dbReference>
<dbReference type="GO" id="GO:0005524">
    <property type="term" value="F:ATP binding"/>
    <property type="evidence" value="ECO:0007669"/>
    <property type="project" value="UniProtKB-KW"/>
</dbReference>
<dbReference type="SUPFAM" id="SSF47323">
    <property type="entry name" value="Anticodon-binding domain of a subclass of class I aminoacyl-tRNA synthetases"/>
    <property type="match status" value="1"/>
</dbReference>
<dbReference type="PANTHER" id="PTHR43740:SF2">
    <property type="entry name" value="LEUCINE--TRNA LIGASE, MITOCHONDRIAL"/>
    <property type="match status" value="1"/>
</dbReference>
<dbReference type="OrthoDB" id="15954at2759"/>
<feature type="domain" description="Methionyl/Valyl/Leucyl/Isoleucyl-tRNA synthetase anticodon-binding" evidence="12">
    <location>
        <begin position="808"/>
        <end position="972"/>
    </location>
</feature>
<keyword evidence="4 10" id="KW-0547">Nucleotide-binding</keyword>
<keyword evidence="7 10" id="KW-0030">Aminoacyl-tRNA synthetase</keyword>
<dbReference type="Gene3D" id="3.40.50.620">
    <property type="entry name" value="HUPs"/>
    <property type="match status" value="2"/>
</dbReference>
<dbReference type="InterPro" id="IPR009008">
    <property type="entry name" value="Val/Leu/Ile-tRNA-synth_edit"/>
</dbReference>
<evidence type="ECO:0000256" key="3">
    <source>
        <dbReference type="ARBA" id="ARBA00022598"/>
    </source>
</evidence>
<dbReference type="SUPFAM" id="SSF52374">
    <property type="entry name" value="Nucleotidylyl transferase"/>
    <property type="match status" value="1"/>
</dbReference>
<dbReference type="GO" id="GO:0002161">
    <property type="term" value="F:aminoacyl-tRNA deacylase activity"/>
    <property type="evidence" value="ECO:0007669"/>
    <property type="project" value="InterPro"/>
</dbReference>
<keyword evidence="5 10" id="KW-0067">ATP-binding</keyword>
<dbReference type="Gene3D" id="1.10.730.10">
    <property type="entry name" value="Isoleucyl-tRNA Synthetase, Domain 1"/>
    <property type="match status" value="2"/>
</dbReference>
<evidence type="ECO:0000256" key="1">
    <source>
        <dbReference type="ARBA" id="ARBA00005594"/>
    </source>
</evidence>
<feature type="non-terminal residue" evidence="15">
    <location>
        <position position="1009"/>
    </location>
</feature>
<comment type="similarity">
    <text evidence="1 10">Belongs to the class-I aminoacyl-tRNA synthetase family.</text>
</comment>
<dbReference type="InterPro" id="IPR014729">
    <property type="entry name" value="Rossmann-like_a/b/a_fold"/>
</dbReference>
<dbReference type="FunFam" id="3.40.50.620:FF:000338">
    <property type="entry name" value="Leucine--tRNA ligase, mitochondrial"/>
    <property type="match status" value="1"/>
</dbReference>
<dbReference type="InterPro" id="IPR025709">
    <property type="entry name" value="Leu_tRNA-synth_edit"/>
</dbReference>
<dbReference type="Pfam" id="PF13603">
    <property type="entry name" value="tRNA-synt_1_2"/>
    <property type="match status" value="1"/>
</dbReference>
<keyword evidence="16" id="KW-1185">Reference proteome</keyword>
<evidence type="ECO:0000256" key="9">
    <source>
        <dbReference type="ARBA" id="ARBA00047469"/>
    </source>
</evidence>
<comment type="caution">
    <text evidence="15">The sequence shown here is derived from an EMBL/GenBank/DDBJ whole genome shotgun (WGS) entry which is preliminary data.</text>
</comment>
<evidence type="ECO:0000313" key="15">
    <source>
        <dbReference type="EMBL" id="TVY65635.1"/>
    </source>
</evidence>
<evidence type="ECO:0000259" key="12">
    <source>
        <dbReference type="Pfam" id="PF08264"/>
    </source>
</evidence>
<dbReference type="GO" id="GO:0005739">
    <property type="term" value="C:mitochondrion"/>
    <property type="evidence" value="ECO:0007669"/>
    <property type="project" value="TreeGrafter"/>
</dbReference>
<dbReference type="EMBL" id="QGMK01001661">
    <property type="protein sequence ID" value="TVY65635.1"/>
    <property type="molecule type" value="Genomic_DNA"/>
</dbReference>
<evidence type="ECO:0000259" key="14">
    <source>
        <dbReference type="Pfam" id="PF13603"/>
    </source>
</evidence>
<dbReference type="Proteomes" id="UP000469558">
    <property type="component" value="Unassembled WGS sequence"/>
</dbReference>
<dbReference type="Pfam" id="PF08264">
    <property type="entry name" value="Anticodon_1"/>
    <property type="match status" value="1"/>
</dbReference>
<accession>A0A8T9C2R2</accession>
<evidence type="ECO:0000313" key="16">
    <source>
        <dbReference type="Proteomes" id="UP000469558"/>
    </source>
</evidence>
<dbReference type="Pfam" id="PF00133">
    <property type="entry name" value="tRNA-synt_1"/>
    <property type="match status" value="1"/>
</dbReference>
<keyword evidence="6 10" id="KW-0648">Protein biosynthesis</keyword>
<dbReference type="EC" id="6.1.1.4" evidence="2"/>
<reference evidence="15 16" key="1">
    <citation type="submission" date="2018-05" db="EMBL/GenBank/DDBJ databases">
        <title>Genome sequencing and assembly of the regulated plant pathogen Lachnellula willkommii and related sister species for the development of diagnostic species identification markers.</title>
        <authorList>
            <person name="Giroux E."/>
            <person name="Bilodeau G."/>
        </authorList>
    </citation>
    <scope>NUCLEOTIDE SEQUENCE [LARGE SCALE GENOMIC DNA]</scope>
    <source>
        <strain evidence="15 16">CBS 268.59</strain>
    </source>
</reference>
<dbReference type="InterPro" id="IPR002302">
    <property type="entry name" value="Leu-tRNA-ligase"/>
</dbReference>
<dbReference type="InterPro" id="IPR002300">
    <property type="entry name" value="aa-tRNA-synth_Ia"/>
</dbReference>
<dbReference type="SUPFAM" id="SSF50677">
    <property type="entry name" value="ValRS/IleRS/LeuRS editing domain"/>
    <property type="match status" value="1"/>
</dbReference>
<feature type="domain" description="Leucyl-tRNA synthetase editing" evidence="14">
    <location>
        <begin position="254"/>
        <end position="447"/>
    </location>
</feature>
<feature type="domain" description="Aminoacyl-tRNA synthetase class Ia" evidence="11">
    <location>
        <begin position="461"/>
        <end position="624"/>
    </location>
</feature>
<dbReference type="AlphaFoldDB" id="A0A8T9C2R2"/>
<dbReference type="InterPro" id="IPR001412">
    <property type="entry name" value="aa-tRNA-synth_I_CS"/>
</dbReference>
<evidence type="ECO:0000256" key="10">
    <source>
        <dbReference type="RuleBase" id="RU363035"/>
    </source>
</evidence>
<evidence type="ECO:0000256" key="2">
    <source>
        <dbReference type="ARBA" id="ARBA00013164"/>
    </source>
</evidence>
<proteinExistence type="inferred from homology"/>
<evidence type="ECO:0000256" key="7">
    <source>
        <dbReference type="ARBA" id="ARBA00023146"/>
    </source>
</evidence>
<dbReference type="PRINTS" id="PR00985">
    <property type="entry name" value="TRNASYNTHLEU"/>
</dbReference>
<evidence type="ECO:0000256" key="8">
    <source>
        <dbReference type="ARBA" id="ARBA00030520"/>
    </source>
</evidence>
<dbReference type="FunFam" id="3.90.740.10:FF:000034">
    <property type="entry name" value="Leucine--tRNA ligase, mitochondrial"/>
    <property type="match status" value="1"/>
</dbReference>
<feature type="domain" description="Methionyl/Leucyl tRNA synthetase" evidence="13">
    <location>
        <begin position="69"/>
        <end position="202"/>
    </location>
</feature>
<dbReference type="InterPro" id="IPR009080">
    <property type="entry name" value="tRNAsynth_Ia_anticodon-bd"/>
</dbReference>
<evidence type="ECO:0000256" key="4">
    <source>
        <dbReference type="ARBA" id="ARBA00022741"/>
    </source>
</evidence>
<evidence type="ECO:0000259" key="11">
    <source>
        <dbReference type="Pfam" id="PF00133"/>
    </source>
</evidence>
<name>A0A8T9C2R2_9HELO</name>
<dbReference type="NCBIfam" id="TIGR00396">
    <property type="entry name" value="leuS_bact"/>
    <property type="match status" value="1"/>
</dbReference>